<dbReference type="GO" id="GO:0120009">
    <property type="term" value="P:intermembrane lipid transfer"/>
    <property type="evidence" value="ECO:0007669"/>
    <property type="project" value="UniProtKB-ARBA"/>
</dbReference>
<dbReference type="GO" id="GO:0032934">
    <property type="term" value="F:sterol binding"/>
    <property type="evidence" value="ECO:0007669"/>
    <property type="project" value="TreeGrafter"/>
</dbReference>
<dbReference type="FunFam" id="2.40.160.120:FF:000001">
    <property type="entry name" value="Oxysterol-binding protein"/>
    <property type="match status" value="1"/>
</dbReference>
<reference evidence="2" key="1">
    <citation type="submission" date="2021-01" db="UniProtKB">
        <authorList>
            <consortium name="EnsemblMetazoa"/>
        </authorList>
    </citation>
    <scope>IDENTIFICATION</scope>
</reference>
<proteinExistence type="inferred from homology"/>
<comment type="similarity">
    <text evidence="1">Belongs to the OSBP family.</text>
</comment>
<evidence type="ECO:0000313" key="3">
    <source>
        <dbReference type="Proteomes" id="UP000594260"/>
    </source>
</evidence>
<dbReference type="InterPro" id="IPR000648">
    <property type="entry name" value="Oxysterol-bd"/>
</dbReference>
<dbReference type="Proteomes" id="UP000594260">
    <property type="component" value="Unplaced"/>
</dbReference>
<accession>A0A7M7JAT3</accession>
<evidence type="ECO:0000313" key="2">
    <source>
        <dbReference type="EnsemblMetazoa" id="XP_022645390"/>
    </source>
</evidence>
<dbReference type="EnsemblMetazoa" id="XM_022789655">
    <property type="protein sequence ID" value="XP_022645390"/>
    <property type="gene ID" value="LOC111243699"/>
</dbReference>
<dbReference type="GeneID" id="111243699"/>
<dbReference type="GO" id="GO:0005829">
    <property type="term" value="C:cytosol"/>
    <property type="evidence" value="ECO:0007669"/>
    <property type="project" value="TreeGrafter"/>
</dbReference>
<dbReference type="InterPro" id="IPR037239">
    <property type="entry name" value="OSBP_sf"/>
</dbReference>
<dbReference type="PANTHER" id="PTHR10972">
    <property type="entry name" value="OXYSTEROL-BINDING PROTEIN-RELATED"/>
    <property type="match status" value="1"/>
</dbReference>
<dbReference type="PANTHER" id="PTHR10972:SF209">
    <property type="entry name" value="OXYSTEROL-BINDING PROTEIN"/>
    <property type="match status" value="1"/>
</dbReference>
<dbReference type="AlphaFoldDB" id="A0A7M7JAT3"/>
<dbReference type="GO" id="GO:0005886">
    <property type="term" value="C:plasma membrane"/>
    <property type="evidence" value="ECO:0007669"/>
    <property type="project" value="TreeGrafter"/>
</dbReference>
<keyword evidence="3" id="KW-1185">Reference proteome</keyword>
<dbReference type="SUPFAM" id="SSF144000">
    <property type="entry name" value="Oxysterol-binding protein-like"/>
    <property type="match status" value="1"/>
</dbReference>
<dbReference type="Gene3D" id="3.30.70.3490">
    <property type="match status" value="1"/>
</dbReference>
<dbReference type="GO" id="GO:0097038">
    <property type="term" value="C:perinuclear endoplasmic reticulum"/>
    <property type="evidence" value="ECO:0007669"/>
    <property type="project" value="TreeGrafter"/>
</dbReference>
<evidence type="ECO:0008006" key="4">
    <source>
        <dbReference type="Google" id="ProtNLM"/>
    </source>
</evidence>
<dbReference type="Pfam" id="PF01237">
    <property type="entry name" value="Oxysterol_BP"/>
    <property type="match status" value="2"/>
</dbReference>
<protein>
    <recommendedName>
        <fullName evidence="4">Oxysterol-binding protein</fullName>
    </recommendedName>
</protein>
<sequence>MMSSHRDRLPVPAPPRGDISPWSVLKQSVGKELTRVTMPVAFNEPLSFLQRITENMEYYPLLVQADNNDDPVTRFEVSHHPPVSALHATSPHIIFEANICPKLRFLGTQVTIKPEGKMSLTLRRHDETYTWDHVSCVIHNILVGKLWFEQQGEMHIACTQSQLRAIIKFKQAGPDMRDLHRFEGYVTDDDDRKIRCIYGKWPESVKACPHHDVEHSPRRTPEGTSKMYAKLNSFTRSLTVGATHSKDLTAEEDSLSYPNSRVVWESQTKPPHSKEYYHFTLFAMSLNELPDKEEDRRKLPRTDCRFRPDIRKLEEGDLDGAAEEKIRLEELQRERQKAVKKSWSPLWFRDNADGSWTFTGDYWKRDFAAVPDIF</sequence>
<organism evidence="2 3">
    <name type="scientific">Varroa destructor</name>
    <name type="common">Honeybee mite</name>
    <dbReference type="NCBI Taxonomy" id="109461"/>
    <lineage>
        <taxon>Eukaryota</taxon>
        <taxon>Metazoa</taxon>
        <taxon>Ecdysozoa</taxon>
        <taxon>Arthropoda</taxon>
        <taxon>Chelicerata</taxon>
        <taxon>Arachnida</taxon>
        <taxon>Acari</taxon>
        <taxon>Parasitiformes</taxon>
        <taxon>Mesostigmata</taxon>
        <taxon>Gamasina</taxon>
        <taxon>Dermanyssoidea</taxon>
        <taxon>Varroidae</taxon>
        <taxon>Varroa</taxon>
    </lineage>
</organism>
<evidence type="ECO:0000256" key="1">
    <source>
        <dbReference type="ARBA" id="ARBA00008842"/>
    </source>
</evidence>
<name>A0A7M7JAT3_VARDE</name>
<dbReference type="RefSeq" id="XP_022645390.1">
    <property type="nucleotide sequence ID" value="XM_022789655.1"/>
</dbReference>
<dbReference type="Gene3D" id="2.40.160.120">
    <property type="match status" value="1"/>
</dbReference>